<keyword evidence="6" id="KW-0812">Transmembrane</keyword>
<dbReference type="Proteomes" id="UP000529946">
    <property type="component" value="Unassembled WGS sequence"/>
</dbReference>
<dbReference type="InterPro" id="IPR006665">
    <property type="entry name" value="OmpA-like"/>
</dbReference>
<dbReference type="RefSeq" id="WP_183202111.1">
    <property type="nucleotide sequence ID" value="NZ_BAAAER010000002.1"/>
</dbReference>
<name>A0A7W6JAA0_9CAUL</name>
<feature type="compositionally biased region" description="Basic and acidic residues" evidence="5">
    <location>
        <begin position="255"/>
        <end position="265"/>
    </location>
</feature>
<dbReference type="PRINTS" id="PR01021">
    <property type="entry name" value="OMPADOMAIN"/>
</dbReference>
<keyword evidence="9" id="KW-1185">Reference proteome</keyword>
<evidence type="ECO:0000259" key="7">
    <source>
        <dbReference type="PROSITE" id="PS51123"/>
    </source>
</evidence>
<comment type="subcellular location">
    <subcellularLocation>
        <location evidence="1">Cell outer membrane</location>
    </subcellularLocation>
</comment>
<dbReference type="CDD" id="cd07185">
    <property type="entry name" value="OmpA_C-like"/>
    <property type="match status" value="1"/>
</dbReference>
<evidence type="ECO:0000256" key="1">
    <source>
        <dbReference type="ARBA" id="ARBA00004442"/>
    </source>
</evidence>
<evidence type="ECO:0000313" key="9">
    <source>
        <dbReference type="Proteomes" id="UP000529946"/>
    </source>
</evidence>
<dbReference type="InterPro" id="IPR036737">
    <property type="entry name" value="OmpA-like_sf"/>
</dbReference>
<keyword evidence="6" id="KW-1133">Transmembrane helix</keyword>
<gene>
    <name evidence="8" type="ORF">GGR12_000284</name>
</gene>
<dbReference type="InterPro" id="IPR050330">
    <property type="entry name" value="Bact_OuterMem_StrucFunc"/>
</dbReference>
<evidence type="ECO:0000256" key="6">
    <source>
        <dbReference type="SAM" id="Phobius"/>
    </source>
</evidence>
<feature type="region of interest" description="Disordered" evidence="5">
    <location>
        <begin position="238"/>
        <end position="265"/>
    </location>
</feature>
<proteinExistence type="predicted"/>
<evidence type="ECO:0000256" key="3">
    <source>
        <dbReference type="ARBA" id="ARBA00023237"/>
    </source>
</evidence>
<dbReference type="Gene3D" id="3.30.1330.60">
    <property type="entry name" value="OmpA-like domain"/>
    <property type="match status" value="1"/>
</dbReference>
<dbReference type="PANTHER" id="PTHR30329">
    <property type="entry name" value="STATOR ELEMENT OF FLAGELLAR MOTOR COMPLEX"/>
    <property type="match status" value="1"/>
</dbReference>
<organism evidence="8 9">
    <name type="scientific">Brevundimonas lenta</name>
    <dbReference type="NCBI Taxonomy" id="424796"/>
    <lineage>
        <taxon>Bacteria</taxon>
        <taxon>Pseudomonadati</taxon>
        <taxon>Pseudomonadota</taxon>
        <taxon>Alphaproteobacteria</taxon>
        <taxon>Caulobacterales</taxon>
        <taxon>Caulobacteraceae</taxon>
        <taxon>Brevundimonas</taxon>
    </lineage>
</organism>
<comment type="caution">
    <text evidence="8">The sequence shown here is derived from an EMBL/GenBank/DDBJ whole genome shotgun (WGS) entry which is preliminary data.</text>
</comment>
<keyword evidence="3" id="KW-0998">Cell outer membrane</keyword>
<protein>
    <submittedName>
        <fullName evidence="8">Outer membrane protein OmpA-like peptidoglycan-associated protein</fullName>
    </submittedName>
</protein>
<evidence type="ECO:0000256" key="5">
    <source>
        <dbReference type="SAM" id="MobiDB-lite"/>
    </source>
</evidence>
<sequence length="271" mass="29134">MTRWVYILQETAGLQTSLADNRRRLAELVGTSNIVGERQVDNAYHFALNDDGINRFRSGPATTQGWVEHDRADPWASTAAPAAAGGMRKWLPWLLLLAALLLALLLFKTCNKPAVVVPPAADAIEVPKIETPALPKIEVPTAASTGLVGYLNSNEPTPRRFIFDNLNYETDSARLAADARDVVGAIVVVLKEHPNARVGVVGYTDSEGDDAANLQLSQDRARSVSAAMQEQGIAASRIDASGAGETNPIASNDTEEGRAQNRRTELVVLAK</sequence>
<dbReference type="PROSITE" id="PS51123">
    <property type="entry name" value="OMPA_2"/>
    <property type="match status" value="1"/>
</dbReference>
<feature type="transmembrane region" description="Helical" evidence="6">
    <location>
        <begin position="90"/>
        <end position="107"/>
    </location>
</feature>
<evidence type="ECO:0000313" key="8">
    <source>
        <dbReference type="EMBL" id="MBB4081445.1"/>
    </source>
</evidence>
<evidence type="ECO:0000256" key="4">
    <source>
        <dbReference type="PROSITE-ProRule" id="PRU00473"/>
    </source>
</evidence>
<dbReference type="AlphaFoldDB" id="A0A7W6JAA0"/>
<reference evidence="8 9" key="1">
    <citation type="submission" date="2020-08" db="EMBL/GenBank/DDBJ databases">
        <title>Genomic Encyclopedia of Type Strains, Phase IV (KMG-IV): sequencing the most valuable type-strain genomes for metagenomic binning, comparative biology and taxonomic classification.</title>
        <authorList>
            <person name="Goeker M."/>
        </authorList>
    </citation>
    <scope>NUCLEOTIDE SEQUENCE [LARGE SCALE GENOMIC DNA]</scope>
    <source>
        <strain evidence="8 9">DSM 23960</strain>
    </source>
</reference>
<keyword evidence="2 4" id="KW-0472">Membrane</keyword>
<accession>A0A7W6JAA0</accession>
<feature type="domain" description="OmpA-like" evidence="7">
    <location>
        <begin position="155"/>
        <end position="271"/>
    </location>
</feature>
<dbReference type="GO" id="GO:0009279">
    <property type="term" value="C:cell outer membrane"/>
    <property type="evidence" value="ECO:0007669"/>
    <property type="project" value="UniProtKB-SubCell"/>
</dbReference>
<dbReference type="EMBL" id="JACIDM010000001">
    <property type="protein sequence ID" value="MBB4081445.1"/>
    <property type="molecule type" value="Genomic_DNA"/>
</dbReference>
<dbReference type="InterPro" id="IPR006664">
    <property type="entry name" value="OMP_bac"/>
</dbReference>
<dbReference type="SUPFAM" id="SSF103088">
    <property type="entry name" value="OmpA-like"/>
    <property type="match status" value="1"/>
</dbReference>
<dbReference type="Pfam" id="PF00691">
    <property type="entry name" value="OmpA"/>
    <property type="match status" value="1"/>
</dbReference>
<evidence type="ECO:0000256" key="2">
    <source>
        <dbReference type="ARBA" id="ARBA00023136"/>
    </source>
</evidence>
<dbReference type="PANTHER" id="PTHR30329:SF21">
    <property type="entry name" value="LIPOPROTEIN YIAD-RELATED"/>
    <property type="match status" value="1"/>
</dbReference>